<dbReference type="GO" id="GO:0006508">
    <property type="term" value="P:proteolysis"/>
    <property type="evidence" value="ECO:0007669"/>
    <property type="project" value="UniProtKB-KW"/>
</dbReference>
<dbReference type="GO" id="GO:0003964">
    <property type="term" value="F:RNA-directed DNA polymerase activity"/>
    <property type="evidence" value="ECO:0007669"/>
    <property type="project" value="UniProtKB-KW"/>
</dbReference>
<dbReference type="Proteomes" id="UP000037035">
    <property type="component" value="Unassembled WGS sequence"/>
</dbReference>
<protein>
    <recommendedName>
        <fullName evidence="22">Integrase catalytic domain-containing protein</fullName>
    </recommendedName>
</protein>
<comment type="caution">
    <text evidence="23">The sequence shown here is derived from an EMBL/GenBank/DDBJ whole genome shotgun (WGS) entry which is preliminary data.</text>
</comment>
<feature type="compositionally biased region" description="Acidic residues" evidence="21">
    <location>
        <begin position="701"/>
        <end position="729"/>
    </location>
</feature>
<evidence type="ECO:0000256" key="2">
    <source>
        <dbReference type="ARBA" id="ARBA00022578"/>
    </source>
</evidence>
<dbReference type="InterPro" id="IPR012337">
    <property type="entry name" value="RNaseH-like_sf"/>
</dbReference>
<name>A0A0L6V9P1_9BASI</name>
<comment type="function">
    <text evidence="1">The aspartyl protease (PR) mediates the proteolytic cleavages of the Gag and Gag-Pol polyproteins after assembly of the VLP.</text>
</comment>
<dbReference type="EMBL" id="LAVV01007003">
    <property type="protein sequence ID" value="KNZ57468.1"/>
    <property type="molecule type" value="Genomic_DNA"/>
</dbReference>
<evidence type="ECO:0000256" key="19">
    <source>
        <dbReference type="ARBA" id="ARBA00048173"/>
    </source>
</evidence>
<feature type="compositionally biased region" description="Polar residues" evidence="21">
    <location>
        <begin position="749"/>
        <end position="758"/>
    </location>
</feature>
<dbReference type="Pfam" id="PF22936">
    <property type="entry name" value="Pol_BBD"/>
    <property type="match status" value="1"/>
</dbReference>
<evidence type="ECO:0000256" key="16">
    <source>
        <dbReference type="ARBA" id="ARBA00022932"/>
    </source>
</evidence>
<keyword evidence="13" id="KW-0694">RNA-binding</keyword>
<keyword evidence="5" id="KW-0548">Nucleotidyltransferase</keyword>
<evidence type="ECO:0000256" key="20">
    <source>
        <dbReference type="ARBA" id="ARBA00049244"/>
    </source>
</evidence>
<keyword evidence="8" id="KW-0547">Nucleotide-binding</keyword>
<keyword evidence="7" id="KW-0479">Metal-binding</keyword>
<dbReference type="GO" id="GO:0046872">
    <property type="term" value="F:metal ion binding"/>
    <property type="evidence" value="ECO:0007669"/>
    <property type="project" value="UniProtKB-KW"/>
</dbReference>
<dbReference type="Gene3D" id="3.30.420.10">
    <property type="entry name" value="Ribonuclease H-like superfamily/Ribonuclease H"/>
    <property type="match status" value="1"/>
</dbReference>
<organism evidence="23 24">
    <name type="scientific">Puccinia sorghi</name>
    <dbReference type="NCBI Taxonomy" id="27349"/>
    <lineage>
        <taxon>Eukaryota</taxon>
        <taxon>Fungi</taxon>
        <taxon>Dikarya</taxon>
        <taxon>Basidiomycota</taxon>
        <taxon>Pucciniomycotina</taxon>
        <taxon>Pucciniomycetes</taxon>
        <taxon>Pucciniales</taxon>
        <taxon>Pucciniaceae</taxon>
        <taxon>Puccinia</taxon>
    </lineage>
</organism>
<keyword evidence="16" id="KW-0239">DNA-directed DNA polymerase</keyword>
<evidence type="ECO:0000256" key="6">
    <source>
        <dbReference type="ARBA" id="ARBA00022722"/>
    </source>
</evidence>
<keyword evidence="18" id="KW-0233">DNA recombination</keyword>
<evidence type="ECO:0000256" key="12">
    <source>
        <dbReference type="ARBA" id="ARBA00022842"/>
    </source>
</evidence>
<dbReference type="InterPro" id="IPR054722">
    <property type="entry name" value="PolX-like_BBD"/>
</dbReference>
<dbReference type="InterPro" id="IPR001584">
    <property type="entry name" value="Integrase_cat-core"/>
</dbReference>
<feature type="domain" description="Integrase catalytic" evidence="22">
    <location>
        <begin position="433"/>
        <end position="598"/>
    </location>
</feature>
<evidence type="ECO:0000256" key="17">
    <source>
        <dbReference type="ARBA" id="ARBA00023113"/>
    </source>
</evidence>
<dbReference type="GO" id="GO:0015074">
    <property type="term" value="P:DNA integration"/>
    <property type="evidence" value="ECO:0007669"/>
    <property type="project" value="UniProtKB-KW"/>
</dbReference>
<evidence type="ECO:0000313" key="24">
    <source>
        <dbReference type="Proteomes" id="UP000037035"/>
    </source>
</evidence>
<proteinExistence type="predicted"/>
<dbReference type="GO" id="GO:0006310">
    <property type="term" value="P:DNA recombination"/>
    <property type="evidence" value="ECO:0007669"/>
    <property type="project" value="UniProtKB-KW"/>
</dbReference>
<dbReference type="Pfam" id="PF14223">
    <property type="entry name" value="Retrotran_gag_2"/>
    <property type="match status" value="1"/>
</dbReference>
<dbReference type="InterPro" id="IPR057670">
    <property type="entry name" value="SH3_retrovirus"/>
</dbReference>
<keyword evidence="24" id="KW-1185">Reference proteome</keyword>
<dbReference type="PANTHER" id="PTHR42648:SF11">
    <property type="entry name" value="TRANSPOSON TY4-P GAG-POL POLYPROTEIN"/>
    <property type="match status" value="1"/>
</dbReference>
<evidence type="ECO:0000256" key="14">
    <source>
        <dbReference type="ARBA" id="ARBA00022908"/>
    </source>
</evidence>
<evidence type="ECO:0000259" key="22">
    <source>
        <dbReference type="PROSITE" id="PS50994"/>
    </source>
</evidence>
<keyword evidence="15" id="KW-0695">RNA-directed DNA polymerase</keyword>
<evidence type="ECO:0000256" key="7">
    <source>
        <dbReference type="ARBA" id="ARBA00022723"/>
    </source>
</evidence>
<evidence type="ECO:0000256" key="5">
    <source>
        <dbReference type="ARBA" id="ARBA00022695"/>
    </source>
</evidence>
<evidence type="ECO:0000256" key="8">
    <source>
        <dbReference type="ARBA" id="ARBA00022741"/>
    </source>
</evidence>
<dbReference type="Pfam" id="PF25597">
    <property type="entry name" value="SH3_retrovirus"/>
    <property type="match status" value="1"/>
</dbReference>
<accession>A0A0L6V9P1</accession>
<dbReference type="GO" id="GO:0005524">
    <property type="term" value="F:ATP binding"/>
    <property type="evidence" value="ECO:0007669"/>
    <property type="project" value="UniProtKB-KW"/>
</dbReference>
<keyword evidence="6" id="KW-0540">Nuclease</keyword>
<keyword evidence="9" id="KW-0255">Endonuclease</keyword>
<reference evidence="23 24" key="1">
    <citation type="submission" date="2015-08" db="EMBL/GenBank/DDBJ databases">
        <title>Next Generation Sequencing and Analysis of the Genome of Puccinia sorghi L Schw, the Causal Agent of Maize Common Rust.</title>
        <authorList>
            <person name="Rochi L."/>
            <person name="Burguener G."/>
            <person name="Darino M."/>
            <person name="Turjanski A."/>
            <person name="Kreff E."/>
            <person name="Dieguez M.J."/>
            <person name="Sacco F."/>
        </authorList>
    </citation>
    <scope>NUCLEOTIDE SEQUENCE [LARGE SCALE GENOMIC DNA]</scope>
    <source>
        <strain evidence="23 24">RO10H11247</strain>
    </source>
</reference>
<comment type="catalytic activity">
    <reaction evidence="20">
        <text>DNA(n) + a 2'-deoxyribonucleoside 5'-triphosphate = DNA(n+1) + diphosphate</text>
        <dbReference type="Rhea" id="RHEA:22508"/>
        <dbReference type="Rhea" id="RHEA-COMP:17339"/>
        <dbReference type="Rhea" id="RHEA-COMP:17340"/>
        <dbReference type="ChEBI" id="CHEBI:33019"/>
        <dbReference type="ChEBI" id="CHEBI:61560"/>
        <dbReference type="ChEBI" id="CHEBI:173112"/>
        <dbReference type="EC" id="2.7.7.7"/>
    </reaction>
</comment>
<evidence type="ECO:0000313" key="23">
    <source>
        <dbReference type="EMBL" id="KNZ57468.1"/>
    </source>
</evidence>
<evidence type="ECO:0000256" key="15">
    <source>
        <dbReference type="ARBA" id="ARBA00022918"/>
    </source>
</evidence>
<feature type="region of interest" description="Disordered" evidence="21">
    <location>
        <begin position="680"/>
        <end position="758"/>
    </location>
</feature>
<keyword evidence="14" id="KW-0229">DNA integration</keyword>
<dbReference type="OrthoDB" id="2663223at2759"/>
<dbReference type="GO" id="GO:0032196">
    <property type="term" value="P:transposition"/>
    <property type="evidence" value="ECO:0007669"/>
    <property type="project" value="UniProtKB-KW"/>
</dbReference>
<evidence type="ECO:0000256" key="13">
    <source>
        <dbReference type="ARBA" id="ARBA00022884"/>
    </source>
</evidence>
<keyword evidence="3" id="KW-1188">Viral release from host cell</keyword>
<dbReference type="VEuPathDB" id="FungiDB:VP01_214g1"/>
<dbReference type="InterPro" id="IPR039537">
    <property type="entry name" value="Retrotran_Ty1/copia-like"/>
</dbReference>
<keyword evidence="2" id="KW-0815">Transposition</keyword>
<dbReference type="Pfam" id="PF00665">
    <property type="entry name" value="rve"/>
    <property type="match status" value="1"/>
</dbReference>
<evidence type="ECO:0000256" key="4">
    <source>
        <dbReference type="ARBA" id="ARBA00022670"/>
    </source>
</evidence>
<dbReference type="PANTHER" id="PTHR42648">
    <property type="entry name" value="TRANSPOSASE, PUTATIVE-RELATED"/>
    <property type="match status" value="1"/>
</dbReference>
<evidence type="ECO:0000256" key="3">
    <source>
        <dbReference type="ARBA" id="ARBA00022612"/>
    </source>
</evidence>
<evidence type="ECO:0000256" key="18">
    <source>
        <dbReference type="ARBA" id="ARBA00023172"/>
    </source>
</evidence>
<gene>
    <name evidence="23" type="ORF">VP01_214g1</name>
</gene>
<evidence type="ECO:0000256" key="10">
    <source>
        <dbReference type="ARBA" id="ARBA00022801"/>
    </source>
</evidence>
<dbReference type="SUPFAM" id="SSF53098">
    <property type="entry name" value="Ribonuclease H-like"/>
    <property type="match status" value="1"/>
</dbReference>
<keyword evidence="4" id="KW-0645">Protease</keyword>
<evidence type="ECO:0000256" key="21">
    <source>
        <dbReference type="SAM" id="MobiDB-lite"/>
    </source>
</evidence>
<dbReference type="GO" id="GO:0003723">
    <property type="term" value="F:RNA binding"/>
    <property type="evidence" value="ECO:0007669"/>
    <property type="project" value="UniProtKB-KW"/>
</dbReference>
<dbReference type="PROSITE" id="PS50994">
    <property type="entry name" value="INTEGRASE"/>
    <property type="match status" value="1"/>
</dbReference>
<sequence length="758" mass="85330">MEDINSTILKTTIESIPMLTEENFSSWRTRITALFKLGGLKDKILNGQPALEESDNTSVCAIIIAKLSPTTHSNVVTSENEDDAQKLWKAITKRFVSSEPSNRARVYNQFTSITFDLSNIEKFVTEVRSSLVKMADVGIQMPPDIVTYDLLKRLPASLDNIKQAITHSKDGEDITPEKLLDHLEIHLNELRVSGNSNKIEAVAMYTDKSKRCAPGKHNPLANHPAERCWFDSNKANAPWAKRQESNVSSFSTFSSIYPSAFILDSGSTSHMVSDRELFLSLDETEGGLINTSCGSNKLKIKGKGTISVSCCKKPLLLHNVLFVPNISVNLLSLHQLILEKYNIDFKVNNFTVSRDNEICIEGHYHNNLPIIKYESVKHYSNLSQAELLHKSLGHVSYSRIRNKLGIRVTPLNPCKACSVSKITKASYKHRSSRAARAFEEIHLDLIGPVSTVSHKGHKYILTMVDGFSRFCSAIPLKTKSDVYATLTHILDLEAKRFGYHPSILHSDRGTEFVNSCLEDYCRINLIRQRFSDAYTPQQNGLAERFNRTILESLRTILYDSGFRLNLWNEVIGACLLTINQIPAHRSKKCPYELFKGKTVPLDFFRPIGNPTVVYSHQKKEKLDPRGDIGKLIGFDVELKSYKIYMKDGRVMDSKNVTFLDFDTQSTSNECHDELLVEQKTIRPPTMPAEPENPEIVKVKEEEVDDEVQESTEYPAGEEDASSDNDEDVAETLIPSDSAPVGRILRDRTLQLQSSGVRP</sequence>
<comment type="catalytic activity">
    <reaction evidence="19">
        <text>DNA(n) + a 2'-deoxyribonucleoside 5'-triphosphate = DNA(n+1) + diphosphate</text>
        <dbReference type="Rhea" id="RHEA:22508"/>
        <dbReference type="Rhea" id="RHEA-COMP:17339"/>
        <dbReference type="Rhea" id="RHEA-COMP:17340"/>
        <dbReference type="ChEBI" id="CHEBI:33019"/>
        <dbReference type="ChEBI" id="CHEBI:61560"/>
        <dbReference type="ChEBI" id="CHEBI:173112"/>
        <dbReference type="EC" id="2.7.7.49"/>
    </reaction>
</comment>
<dbReference type="GO" id="GO:0004519">
    <property type="term" value="F:endonuclease activity"/>
    <property type="evidence" value="ECO:0007669"/>
    <property type="project" value="UniProtKB-KW"/>
</dbReference>
<keyword evidence="16" id="KW-0808">Transferase</keyword>
<evidence type="ECO:0000256" key="1">
    <source>
        <dbReference type="ARBA" id="ARBA00002180"/>
    </source>
</evidence>
<dbReference type="AlphaFoldDB" id="A0A0L6V9P1"/>
<dbReference type="GO" id="GO:0003887">
    <property type="term" value="F:DNA-directed DNA polymerase activity"/>
    <property type="evidence" value="ECO:0007669"/>
    <property type="project" value="UniProtKB-KW"/>
</dbReference>
<evidence type="ECO:0000256" key="11">
    <source>
        <dbReference type="ARBA" id="ARBA00022840"/>
    </source>
</evidence>
<keyword evidence="17" id="KW-0917">Virion maturation</keyword>
<keyword evidence="12" id="KW-0460">Magnesium</keyword>
<keyword evidence="10" id="KW-0378">Hydrolase</keyword>
<dbReference type="GO" id="GO:0005634">
    <property type="term" value="C:nucleus"/>
    <property type="evidence" value="ECO:0007669"/>
    <property type="project" value="UniProtKB-ARBA"/>
</dbReference>
<dbReference type="GO" id="GO:0008233">
    <property type="term" value="F:peptidase activity"/>
    <property type="evidence" value="ECO:0007669"/>
    <property type="project" value="UniProtKB-KW"/>
</dbReference>
<keyword evidence="11" id="KW-0067">ATP-binding</keyword>
<evidence type="ECO:0000256" key="9">
    <source>
        <dbReference type="ARBA" id="ARBA00022759"/>
    </source>
</evidence>
<dbReference type="InterPro" id="IPR036397">
    <property type="entry name" value="RNaseH_sf"/>
</dbReference>